<reference evidence="1" key="1">
    <citation type="journal article" date="2017" name="Syst. Appl. Microbiol.">
        <title>Soybeans inoculated with root zone soils of Canadian native legumes harbour diverse and novel Bradyrhizobium spp. that possess agricultural potential.</title>
        <authorList>
            <person name="Bromfield E.S.P."/>
            <person name="Cloutier S."/>
            <person name="Tambong J.T."/>
            <person name="Tran Thi T.V."/>
        </authorList>
    </citation>
    <scope>NUCLEOTIDE SEQUENCE</scope>
    <source>
        <strain evidence="1">1S5</strain>
    </source>
</reference>
<protein>
    <submittedName>
        <fullName evidence="1">Uncharacterized protein</fullName>
    </submittedName>
</protein>
<evidence type="ECO:0000313" key="1">
    <source>
        <dbReference type="EMBL" id="UPT88513.1"/>
    </source>
</evidence>
<gene>
    <name evidence="1" type="ORF">HAP41_0000005325</name>
</gene>
<reference evidence="1" key="2">
    <citation type="submission" date="2022-04" db="EMBL/GenBank/DDBJ databases">
        <authorList>
            <person name="Bromfield E.S.P."/>
            <person name="Cloutier S."/>
        </authorList>
    </citation>
    <scope>NUCLEOTIDE SEQUENCE</scope>
    <source>
        <strain evidence="1">1S5</strain>
    </source>
</reference>
<dbReference type="Proteomes" id="UP000551709">
    <property type="component" value="Chromosome"/>
</dbReference>
<organism evidence="1 2">
    <name type="scientific">Bradyrhizobium barranii subsp. apii</name>
    <dbReference type="NCBI Taxonomy" id="2819348"/>
    <lineage>
        <taxon>Bacteria</taxon>
        <taxon>Pseudomonadati</taxon>
        <taxon>Pseudomonadota</taxon>
        <taxon>Alphaproteobacteria</taxon>
        <taxon>Hyphomicrobiales</taxon>
        <taxon>Nitrobacteraceae</taxon>
        <taxon>Bradyrhizobium</taxon>
        <taxon>Bradyrhizobium barranii</taxon>
    </lineage>
</organism>
<dbReference type="EMBL" id="CP096255">
    <property type="protein sequence ID" value="UPT88513.1"/>
    <property type="molecule type" value="Genomic_DNA"/>
</dbReference>
<accession>A0A8T5VIY3</accession>
<dbReference type="RefSeq" id="WP_166104694.1">
    <property type="nucleotide sequence ID" value="NZ_CP096255.1"/>
</dbReference>
<sequence length="66" mass="7196">MKNWLTLKPAALPAKKASSELATKADFDRKVAEFRRASGKVESCRIDFVCAKTAEPFSPSYSSEGA</sequence>
<evidence type="ECO:0000313" key="2">
    <source>
        <dbReference type="Proteomes" id="UP000551709"/>
    </source>
</evidence>
<dbReference type="AlphaFoldDB" id="A0A8T5VIY3"/>
<proteinExistence type="predicted"/>
<name>A0A8T5VIY3_9BRAD</name>